<protein>
    <submittedName>
        <fullName evidence="1">Uncharacterized protein</fullName>
    </submittedName>
</protein>
<dbReference type="Proteomes" id="UP000186720">
    <property type="component" value="Unassembled WGS sequence"/>
</dbReference>
<name>A0A1Q5ZTI9_9SPHI</name>
<reference evidence="1 2" key="1">
    <citation type="submission" date="2016-11" db="EMBL/GenBank/DDBJ databases">
        <title>Whole Genome Sequencing of Mucilaginibacter polytrichastri RG4-7(T) isolated from the moss sample.</title>
        <authorList>
            <person name="Li Y."/>
        </authorList>
    </citation>
    <scope>NUCLEOTIDE SEQUENCE [LARGE SCALE GENOMIC DNA]</scope>
    <source>
        <strain evidence="1 2">RG4-7</strain>
    </source>
</reference>
<evidence type="ECO:0000313" key="1">
    <source>
        <dbReference type="EMBL" id="OKS85089.1"/>
    </source>
</evidence>
<keyword evidence="2" id="KW-1185">Reference proteome</keyword>
<comment type="caution">
    <text evidence="1">The sequence shown here is derived from an EMBL/GenBank/DDBJ whole genome shotgun (WGS) entry which is preliminary data.</text>
</comment>
<dbReference type="EMBL" id="MPPL01000001">
    <property type="protein sequence ID" value="OKS85089.1"/>
    <property type="molecule type" value="Genomic_DNA"/>
</dbReference>
<gene>
    <name evidence="1" type="ORF">RG47T_0528</name>
</gene>
<proteinExistence type="predicted"/>
<dbReference type="AlphaFoldDB" id="A0A1Q5ZTI9"/>
<organism evidence="1 2">
    <name type="scientific">Mucilaginibacter polytrichastri</name>
    <dbReference type="NCBI Taxonomy" id="1302689"/>
    <lineage>
        <taxon>Bacteria</taxon>
        <taxon>Pseudomonadati</taxon>
        <taxon>Bacteroidota</taxon>
        <taxon>Sphingobacteriia</taxon>
        <taxon>Sphingobacteriales</taxon>
        <taxon>Sphingobacteriaceae</taxon>
        <taxon>Mucilaginibacter</taxon>
    </lineage>
</organism>
<evidence type="ECO:0000313" key="2">
    <source>
        <dbReference type="Proteomes" id="UP000186720"/>
    </source>
</evidence>
<accession>A0A1Q5ZTI9</accession>
<sequence length="51" mass="5940">MVYKCMLYCKHYAPSNKNAGRKHSVALINKFSFLPSVLRPGYVVLFELNKY</sequence>
<dbReference type="STRING" id="1302689.RG47T_0528"/>